<reference evidence="1 2" key="1">
    <citation type="journal article" date="2012" name="Proc. Natl. Acad. Sci. U.S.A.">
        <title>Comparative genomics of Ceriporiopsis subvermispora and Phanerochaete chrysosporium provide insight into selective ligninolysis.</title>
        <authorList>
            <person name="Fernandez-Fueyo E."/>
            <person name="Ruiz-Duenas F.J."/>
            <person name="Ferreira P."/>
            <person name="Floudas D."/>
            <person name="Hibbett D.S."/>
            <person name="Canessa P."/>
            <person name="Larrondo L.F."/>
            <person name="James T.Y."/>
            <person name="Seelenfreund D."/>
            <person name="Lobos S."/>
            <person name="Polanco R."/>
            <person name="Tello M."/>
            <person name="Honda Y."/>
            <person name="Watanabe T."/>
            <person name="Watanabe T."/>
            <person name="Ryu J.S."/>
            <person name="Kubicek C.P."/>
            <person name="Schmoll M."/>
            <person name="Gaskell J."/>
            <person name="Hammel K.E."/>
            <person name="St John F.J."/>
            <person name="Vanden Wymelenberg A."/>
            <person name="Sabat G."/>
            <person name="Splinter BonDurant S."/>
            <person name="Syed K."/>
            <person name="Yadav J.S."/>
            <person name="Doddapaneni H."/>
            <person name="Subramanian V."/>
            <person name="Lavin J.L."/>
            <person name="Oguiza J.A."/>
            <person name="Perez G."/>
            <person name="Pisabarro A.G."/>
            <person name="Ramirez L."/>
            <person name="Santoyo F."/>
            <person name="Master E."/>
            <person name="Coutinho P.M."/>
            <person name="Henrissat B."/>
            <person name="Lombard V."/>
            <person name="Magnuson J.K."/>
            <person name="Kuees U."/>
            <person name="Hori C."/>
            <person name="Igarashi K."/>
            <person name="Samejima M."/>
            <person name="Held B.W."/>
            <person name="Barry K.W."/>
            <person name="LaButti K.M."/>
            <person name="Lapidus A."/>
            <person name="Lindquist E.A."/>
            <person name="Lucas S.M."/>
            <person name="Riley R."/>
            <person name="Salamov A.A."/>
            <person name="Hoffmeister D."/>
            <person name="Schwenk D."/>
            <person name="Hadar Y."/>
            <person name="Yarden O."/>
            <person name="de Vries R.P."/>
            <person name="Wiebenga A."/>
            <person name="Stenlid J."/>
            <person name="Eastwood D."/>
            <person name="Grigoriev I.V."/>
            <person name="Berka R.M."/>
            <person name="Blanchette R.A."/>
            <person name="Kersten P."/>
            <person name="Martinez A.T."/>
            <person name="Vicuna R."/>
            <person name="Cullen D."/>
        </authorList>
    </citation>
    <scope>NUCLEOTIDE SEQUENCE [LARGE SCALE GENOMIC DNA]</scope>
    <source>
        <strain evidence="1 2">B</strain>
    </source>
</reference>
<dbReference type="EMBL" id="KB445812">
    <property type="protein sequence ID" value="EMD32262.1"/>
    <property type="molecule type" value="Genomic_DNA"/>
</dbReference>
<name>M2R1Z3_CERS8</name>
<accession>M2R1Z3</accession>
<gene>
    <name evidence="1" type="ORF">CERSUDRAFT_118961</name>
</gene>
<evidence type="ECO:0000313" key="2">
    <source>
        <dbReference type="Proteomes" id="UP000016930"/>
    </source>
</evidence>
<proteinExistence type="predicted"/>
<evidence type="ECO:0000313" key="1">
    <source>
        <dbReference type="EMBL" id="EMD32262.1"/>
    </source>
</evidence>
<dbReference type="AlphaFoldDB" id="M2R1Z3"/>
<dbReference type="Proteomes" id="UP000016930">
    <property type="component" value="Unassembled WGS sequence"/>
</dbReference>
<organism evidence="1 2">
    <name type="scientific">Ceriporiopsis subvermispora (strain B)</name>
    <name type="common">White-rot fungus</name>
    <name type="synonym">Gelatoporia subvermispora</name>
    <dbReference type="NCBI Taxonomy" id="914234"/>
    <lineage>
        <taxon>Eukaryota</taxon>
        <taxon>Fungi</taxon>
        <taxon>Dikarya</taxon>
        <taxon>Basidiomycota</taxon>
        <taxon>Agaricomycotina</taxon>
        <taxon>Agaricomycetes</taxon>
        <taxon>Polyporales</taxon>
        <taxon>Gelatoporiaceae</taxon>
        <taxon>Gelatoporia</taxon>
    </lineage>
</organism>
<protein>
    <submittedName>
        <fullName evidence="1">Uncharacterized protein</fullName>
    </submittedName>
</protein>
<keyword evidence="2" id="KW-1185">Reference proteome</keyword>
<sequence length="105" mass="11320">MMNESSTSTTSTNWRNSSTLAAGAGRLRMLAPFHICRSPMDLGTLTITVSTINLLQTFPEQPCDFRNLSQSSISVRMHVREHIGAGTEGTAPEALVLSVCALGMH</sequence>
<dbReference type="HOGENOM" id="CLU_2236296_0_0_1"/>